<sequence length="253" mass="26454">MAQCTTDNTKLFGRAVILEVADGCADTIPAESEFMLLAAGTSKTFDMNPNTTNSSADDTKGWVENVVTSNDLTLSFEGEVRVNDKSDQYGVYKFIKYYVNEVNAARQPTLWVRMYFGQIMIQAYMVITALSNDGGTDDIVTFSTEFKVADGSTVSIDDIDDTVAVTGVTVAPTSSTIAAGSSTTFSVTIAPQNATNQAFTVTSSLPARATATISGNTVTVSAPSGATAGTATITVTTDDGSFTTTHTATVTAA</sequence>
<keyword evidence="4" id="KW-1185">Reference proteome</keyword>
<reference evidence="4 5" key="1">
    <citation type="submission" date="2016-05" db="EMBL/GenBank/DDBJ databases">
        <title>Complete genome sequence of two 2,5-diketo-D-glunonic acid producing strain Tatumella citrea.</title>
        <authorList>
            <person name="Duan C."/>
            <person name="Yang J."/>
            <person name="Yang S."/>
        </authorList>
    </citation>
    <scope>NUCLEOTIDE SEQUENCE [LARGE SCALE GENOMIC DNA]</scope>
    <source>
        <strain evidence="3 4">ATCC 39140</strain>
        <strain evidence="2 5">DSM 13699</strain>
    </source>
</reference>
<organism evidence="2 5">
    <name type="scientific">Tatumella citrea</name>
    <name type="common">Pantoea citrea</name>
    <dbReference type="NCBI Taxonomy" id="53336"/>
    <lineage>
        <taxon>Bacteria</taxon>
        <taxon>Pseudomonadati</taxon>
        <taxon>Pseudomonadota</taxon>
        <taxon>Gammaproteobacteria</taxon>
        <taxon>Enterobacterales</taxon>
        <taxon>Erwiniaceae</taxon>
        <taxon>Tatumella</taxon>
    </lineage>
</organism>
<proteinExistence type="predicted"/>
<evidence type="ECO:0000259" key="1">
    <source>
        <dbReference type="SMART" id="SM00635"/>
    </source>
</evidence>
<dbReference type="Proteomes" id="UP000195729">
    <property type="component" value="Chromosome"/>
</dbReference>
<dbReference type="NCBIfam" id="NF047353">
    <property type="entry name" value="tube_lmo2291"/>
    <property type="match status" value="1"/>
</dbReference>
<dbReference type="Gene3D" id="2.60.40.1080">
    <property type="match status" value="1"/>
</dbReference>
<evidence type="ECO:0000313" key="4">
    <source>
        <dbReference type="Proteomes" id="UP000195729"/>
    </source>
</evidence>
<protein>
    <submittedName>
        <fullName evidence="2">DNA breaking-rejoining protein</fullName>
    </submittedName>
</protein>
<evidence type="ECO:0000313" key="5">
    <source>
        <dbReference type="Proteomes" id="UP000195814"/>
    </source>
</evidence>
<dbReference type="InterPro" id="IPR003343">
    <property type="entry name" value="Big_2"/>
</dbReference>
<dbReference type="AlphaFoldDB" id="A0A1Y0LA81"/>
<dbReference type="EMBL" id="CP015581">
    <property type="protein sequence ID" value="ARU98597.1"/>
    <property type="molecule type" value="Genomic_DNA"/>
</dbReference>
<dbReference type="Pfam" id="PF06199">
    <property type="entry name" value="Phage_tail_2"/>
    <property type="match status" value="1"/>
</dbReference>
<accession>A0A1Y0LA81</accession>
<dbReference type="RefSeq" id="WP_087488925.1">
    <property type="nucleotide sequence ID" value="NZ_CP015579.1"/>
</dbReference>
<dbReference type="SUPFAM" id="SSF49373">
    <property type="entry name" value="Invasin/intimin cell-adhesion fragments"/>
    <property type="match status" value="1"/>
</dbReference>
<evidence type="ECO:0000313" key="2">
    <source>
        <dbReference type="EMBL" id="ARU94559.1"/>
    </source>
</evidence>
<dbReference type="EMBL" id="CP015579">
    <property type="protein sequence ID" value="ARU94559.1"/>
    <property type="molecule type" value="Genomic_DNA"/>
</dbReference>
<dbReference type="SMART" id="SM00635">
    <property type="entry name" value="BID_2"/>
    <property type="match status" value="1"/>
</dbReference>
<gene>
    <name evidence="2" type="ORF">A7K98_12780</name>
    <name evidence="3" type="ORF">A7K99_12770</name>
</gene>
<dbReference type="InterPro" id="IPR011855">
    <property type="entry name" value="Phgtail_TP901_1"/>
</dbReference>
<dbReference type="OrthoDB" id="6442027at2"/>
<dbReference type="InterPro" id="IPR008964">
    <property type="entry name" value="Invasin/intimin_cell_adhesion"/>
</dbReference>
<evidence type="ECO:0000313" key="3">
    <source>
        <dbReference type="EMBL" id="ARU98597.1"/>
    </source>
</evidence>
<name>A0A1Y0LA81_TATCI</name>
<feature type="domain" description="BIG2" evidence="1">
    <location>
        <begin position="164"/>
        <end position="247"/>
    </location>
</feature>
<dbReference type="KEGG" id="tci:A7K98_12780"/>
<dbReference type="Pfam" id="PF02368">
    <property type="entry name" value="Big_2"/>
    <property type="match status" value="1"/>
</dbReference>
<dbReference type="Proteomes" id="UP000195814">
    <property type="component" value="Chromosome"/>
</dbReference>